<accession>A0A0D7W8C3</accession>
<gene>
    <name evidence="1" type="ORF">PW52_11530</name>
</gene>
<dbReference type="Proteomes" id="UP000032578">
    <property type="component" value="Unassembled WGS sequence"/>
</dbReference>
<evidence type="ECO:0000313" key="1">
    <source>
        <dbReference type="EMBL" id="KJD35289.1"/>
    </source>
</evidence>
<proteinExistence type="predicted"/>
<keyword evidence="2" id="KW-1185">Reference proteome</keyword>
<reference evidence="1 2" key="1">
    <citation type="submission" date="2014-11" db="EMBL/GenBank/DDBJ databases">
        <title>Tamlana sedimentorum sp. nov., isolated from shallow sand sediments of the Sea of Japan.</title>
        <authorList>
            <person name="Romanenko L.A."/>
        </authorList>
    </citation>
    <scope>NUCLEOTIDE SEQUENCE [LARGE SCALE GENOMIC DNA]</scope>
    <source>
        <strain evidence="1 2">JCM 19808</strain>
    </source>
</reference>
<protein>
    <submittedName>
        <fullName evidence="1">Uncharacterized protein</fullName>
    </submittedName>
</protein>
<organism evidence="1 2">
    <name type="scientific">Neotamlana sedimentorum</name>
    <dbReference type="NCBI Taxonomy" id="1435349"/>
    <lineage>
        <taxon>Bacteria</taxon>
        <taxon>Pseudomonadati</taxon>
        <taxon>Bacteroidota</taxon>
        <taxon>Flavobacteriia</taxon>
        <taxon>Flavobacteriales</taxon>
        <taxon>Flavobacteriaceae</taxon>
        <taxon>Neotamlana</taxon>
    </lineage>
</organism>
<dbReference type="PATRIC" id="fig|1435349.4.peg.3299"/>
<evidence type="ECO:0000313" key="2">
    <source>
        <dbReference type="Proteomes" id="UP000032578"/>
    </source>
</evidence>
<sequence>MKLLVVNGFRNVVWNDNYLLLLNDKDKKPFSCCLTERFKTVLRFALGIAAASFFVHKGTKKI</sequence>
<dbReference type="AlphaFoldDB" id="A0A0D7W8C3"/>
<name>A0A0D7W8C3_9FLAO</name>
<dbReference type="EMBL" id="JTDW01000007">
    <property type="protein sequence ID" value="KJD35289.1"/>
    <property type="molecule type" value="Genomic_DNA"/>
</dbReference>
<comment type="caution">
    <text evidence="1">The sequence shown here is derived from an EMBL/GenBank/DDBJ whole genome shotgun (WGS) entry which is preliminary data.</text>
</comment>